<keyword evidence="2" id="KW-1185">Reference proteome</keyword>
<name>A0ACB5U8J3_CANBO</name>
<proteinExistence type="predicted"/>
<dbReference type="Proteomes" id="UP001165101">
    <property type="component" value="Unassembled WGS sequence"/>
</dbReference>
<protein>
    <submittedName>
        <fullName evidence="1">Unnamed protein product</fullName>
    </submittedName>
</protein>
<evidence type="ECO:0000313" key="1">
    <source>
        <dbReference type="EMBL" id="GMF03978.1"/>
    </source>
</evidence>
<accession>A0ACB5U8J3</accession>
<comment type="caution">
    <text evidence="1">The sequence shown here is derived from an EMBL/GenBank/DDBJ whole genome shotgun (WGS) entry which is preliminary data.</text>
</comment>
<gene>
    <name evidence="1" type="ORF">Cboi01_000641900</name>
</gene>
<organism evidence="1 2">
    <name type="scientific">Candida boidinii</name>
    <name type="common">Yeast</name>
    <dbReference type="NCBI Taxonomy" id="5477"/>
    <lineage>
        <taxon>Eukaryota</taxon>
        <taxon>Fungi</taxon>
        <taxon>Dikarya</taxon>
        <taxon>Ascomycota</taxon>
        <taxon>Saccharomycotina</taxon>
        <taxon>Pichiomycetes</taxon>
        <taxon>Pichiales</taxon>
        <taxon>Pichiaceae</taxon>
        <taxon>Ogataea</taxon>
        <taxon>Ogataea/Candida clade</taxon>
    </lineage>
</organism>
<evidence type="ECO:0000313" key="2">
    <source>
        <dbReference type="Proteomes" id="UP001165101"/>
    </source>
</evidence>
<dbReference type="EMBL" id="BSXV01006582">
    <property type="protein sequence ID" value="GMF03978.1"/>
    <property type="molecule type" value="Genomic_DNA"/>
</dbReference>
<reference evidence="1" key="1">
    <citation type="submission" date="2023-04" db="EMBL/GenBank/DDBJ databases">
        <title>Candida boidinii NBRC 1967.</title>
        <authorList>
            <person name="Ichikawa N."/>
            <person name="Sato H."/>
            <person name="Tonouchi N."/>
        </authorList>
    </citation>
    <scope>NUCLEOTIDE SEQUENCE</scope>
    <source>
        <strain evidence="1">NBRC 1967</strain>
    </source>
</reference>
<sequence>MSHKLMAQTGEPPRKMLPKAPTASPWIAWWSLLLRNSPSTRCHLLHAKSESGLFWPHPDLDALLCVIEQETFQVKTPLPVLPNANLNGYL</sequence>